<evidence type="ECO:0000313" key="1">
    <source>
        <dbReference type="EMBL" id="KIC13297.1"/>
    </source>
</evidence>
<gene>
    <name evidence="1" type="ORF">MCC93_00240</name>
</gene>
<dbReference type="EMBL" id="JUFZ01000001">
    <property type="protein sequence ID" value="KIC13297.1"/>
    <property type="molecule type" value="Genomic_DNA"/>
</dbReference>
<sequence>MFDHKKGHLKTSFASFQTTFSILAPIFIRKKCLQYENAPVSQAFLR</sequence>
<evidence type="ECO:0000313" key="2">
    <source>
        <dbReference type="Proteomes" id="UP000031390"/>
    </source>
</evidence>
<proteinExistence type="predicted"/>
<reference evidence="1 2" key="1">
    <citation type="submission" date="2014-12" db="EMBL/GenBank/DDBJ databases">
        <title>Genome sequence of Morococcus cerebrosus.</title>
        <authorList>
            <person name="Shin S.-K."/>
            <person name="Yi H."/>
        </authorList>
    </citation>
    <scope>NUCLEOTIDE SEQUENCE [LARGE SCALE GENOMIC DNA]</scope>
    <source>
        <strain evidence="1 2">CIP 81.93</strain>
    </source>
</reference>
<comment type="caution">
    <text evidence="1">The sequence shown here is derived from an EMBL/GenBank/DDBJ whole genome shotgun (WGS) entry which is preliminary data.</text>
</comment>
<accession>A0A0C1H683</accession>
<dbReference type="AlphaFoldDB" id="A0A0C1H683"/>
<name>A0A0C1H683_9NEIS</name>
<organism evidence="1 2">
    <name type="scientific">Morococcus cerebrosus</name>
    <dbReference type="NCBI Taxonomy" id="1056807"/>
    <lineage>
        <taxon>Bacteria</taxon>
        <taxon>Pseudomonadati</taxon>
        <taxon>Pseudomonadota</taxon>
        <taxon>Betaproteobacteria</taxon>
        <taxon>Neisseriales</taxon>
        <taxon>Neisseriaceae</taxon>
        <taxon>Morococcus</taxon>
    </lineage>
</organism>
<dbReference type="Proteomes" id="UP000031390">
    <property type="component" value="Unassembled WGS sequence"/>
</dbReference>
<protein>
    <submittedName>
        <fullName evidence="1">Uncharacterized protein</fullName>
    </submittedName>
</protein>